<organism evidence="1 2">
    <name type="scientific">Cardiosporidium cionae</name>
    <dbReference type="NCBI Taxonomy" id="476202"/>
    <lineage>
        <taxon>Eukaryota</taxon>
        <taxon>Sar</taxon>
        <taxon>Alveolata</taxon>
        <taxon>Apicomplexa</taxon>
        <taxon>Aconoidasida</taxon>
        <taxon>Nephromycida</taxon>
        <taxon>Cardiosporidium</taxon>
    </lineage>
</organism>
<accession>A0ABQ7J833</accession>
<keyword evidence="2" id="KW-1185">Reference proteome</keyword>
<protein>
    <submittedName>
        <fullName evidence="1">Photosensitized Ina-labeled protein PHIL1</fullName>
    </submittedName>
</protein>
<sequence length="152" mass="17430">MSSYENIRQDKTTGEIIVPPLFHEEDGKLVFNQDIGYDKTEVVIHDREYPVTHHEKIEGPPGPLQFGFPLADGVDPGVSAVSSALFARNIAFEQIPLRRKIFRRRKRGEHNSDWSNSFPTIFDPLNCCNHIEYENPYPVPQIEQFHGQNAAR</sequence>
<evidence type="ECO:0000313" key="2">
    <source>
        <dbReference type="Proteomes" id="UP000823046"/>
    </source>
</evidence>
<dbReference type="Proteomes" id="UP000823046">
    <property type="component" value="Unassembled WGS sequence"/>
</dbReference>
<reference evidence="1 2" key="1">
    <citation type="journal article" date="2020" name="bioRxiv">
        <title>Metabolic contributions of an alphaproteobacterial endosymbiont in the apicomplexan Cardiosporidium cionae.</title>
        <authorList>
            <person name="Hunter E.S."/>
            <person name="Paight C.J."/>
            <person name="Lane C.E."/>
        </authorList>
    </citation>
    <scope>NUCLEOTIDE SEQUENCE [LARGE SCALE GENOMIC DNA]</scope>
    <source>
        <strain evidence="1">ESH_2018</strain>
    </source>
</reference>
<comment type="caution">
    <text evidence="1">The sequence shown here is derived from an EMBL/GenBank/DDBJ whole genome shotgun (WGS) entry which is preliminary data.</text>
</comment>
<name>A0ABQ7J833_9APIC</name>
<dbReference type="EMBL" id="JADAQX010000459">
    <property type="protein sequence ID" value="KAF8820160.1"/>
    <property type="molecule type" value="Genomic_DNA"/>
</dbReference>
<gene>
    <name evidence="1" type="primary">PHIL1</name>
    <name evidence="1" type="ORF">IE077_004531</name>
</gene>
<proteinExistence type="predicted"/>
<evidence type="ECO:0000313" key="1">
    <source>
        <dbReference type="EMBL" id="KAF8820160.1"/>
    </source>
</evidence>